<name>A0AAV3X5Y4_9CYAN</name>
<protein>
    <submittedName>
        <fullName evidence="1">Uncharacterized protein</fullName>
    </submittedName>
</protein>
<proteinExistence type="predicted"/>
<evidence type="ECO:0000313" key="2">
    <source>
        <dbReference type="Proteomes" id="UP001050975"/>
    </source>
</evidence>
<accession>A0AAV3X5Y4</accession>
<dbReference type="RefSeq" id="WP_226574117.1">
    <property type="nucleotide sequence ID" value="NZ_BLAY01000004.1"/>
</dbReference>
<gene>
    <name evidence="1" type="ORF">MiSe_04890</name>
</gene>
<dbReference type="Proteomes" id="UP001050975">
    <property type="component" value="Unassembled WGS sequence"/>
</dbReference>
<keyword evidence="2" id="KW-1185">Reference proteome</keyword>
<organism evidence="1 2">
    <name type="scientific">Microseira wollei NIES-4236</name>
    <dbReference type="NCBI Taxonomy" id="2530354"/>
    <lineage>
        <taxon>Bacteria</taxon>
        <taxon>Bacillati</taxon>
        <taxon>Cyanobacteriota</taxon>
        <taxon>Cyanophyceae</taxon>
        <taxon>Oscillatoriophycideae</taxon>
        <taxon>Aerosakkonematales</taxon>
        <taxon>Aerosakkonemataceae</taxon>
        <taxon>Microseira</taxon>
    </lineage>
</organism>
<sequence length="67" mass="7704">MCNFVVYKNPAVDLASRDKGDRAEFEMEIQLLFQDLRRTSLETRFLAAIFSFKATIFPRNPVSCGDI</sequence>
<reference evidence="1" key="1">
    <citation type="submission" date="2019-10" db="EMBL/GenBank/DDBJ databases">
        <title>Draft genome sequece of Microseira wollei NIES-4236.</title>
        <authorList>
            <person name="Yamaguchi H."/>
            <person name="Suzuki S."/>
            <person name="Kawachi M."/>
        </authorList>
    </citation>
    <scope>NUCLEOTIDE SEQUENCE</scope>
    <source>
        <strain evidence="1">NIES-4236</strain>
    </source>
</reference>
<comment type="caution">
    <text evidence="1">The sequence shown here is derived from an EMBL/GenBank/DDBJ whole genome shotgun (WGS) entry which is preliminary data.</text>
</comment>
<dbReference type="EMBL" id="BLAY01000004">
    <property type="protein sequence ID" value="GET35744.1"/>
    <property type="molecule type" value="Genomic_DNA"/>
</dbReference>
<evidence type="ECO:0000313" key="1">
    <source>
        <dbReference type="EMBL" id="GET35744.1"/>
    </source>
</evidence>
<dbReference type="AlphaFoldDB" id="A0AAV3X5Y4"/>